<dbReference type="InterPro" id="IPR015330">
    <property type="entry name" value="DNA_primase/pol_bifunc_N"/>
</dbReference>
<feature type="region of interest" description="Disordered" evidence="1">
    <location>
        <begin position="631"/>
        <end position="651"/>
    </location>
</feature>
<dbReference type="Proteomes" id="UP000540191">
    <property type="component" value="Unassembled WGS sequence"/>
</dbReference>
<dbReference type="RefSeq" id="WP_184240958.1">
    <property type="nucleotide sequence ID" value="NZ_JACHNA010000001.1"/>
</dbReference>
<comment type="caution">
    <text evidence="3">The sequence shown here is derived from an EMBL/GenBank/DDBJ whole genome shotgun (WGS) entry which is preliminary data.</text>
</comment>
<dbReference type="CDD" id="cd04859">
    <property type="entry name" value="Prim_Pol"/>
    <property type="match status" value="1"/>
</dbReference>
<gene>
    <name evidence="3" type="ORF">HDA30_000391</name>
</gene>
<reference evidence="3 4" key="1">
    <citation type="submission" date="2020-08" db="EMBL/GenBank/DDBJ databases">
        <title>Sequencing the genomes of 1000 actinobacteria strains.</title>
        <authorList>
            <person name="Klenk H.-P."/>
        </authorList>
    </citation>
    <scope>NUCLEOTIDE SEQUENCE [LARGE SCALE GENOMIC DNA]</scope>
    <source>
        <strain evidence="3 4">DSM 23974</strain>
    </source>
</reference>
<evidence type="ECO:0000313" key="3">
    <source>
        <dbReference type="EMBL" id="MBB4734883.1"/>
    </source>
</evidence>
<dbReference type="SUPFAM" id="SSF52540">
    <property type="entry name" value="P-loop containing nucleoside triphosphate hydrolases"/>
    <property type="match status" value="1"/>
</dbReference>
<sequence>MTQTATQTPVSIPAGELSAEAYQRAGLAVFPLRPGTKDPATPHGFRDATTDRERFSWDDHNVGLPMSMNGLVAIDVDEPEAKVVKLLDRYPTARQRTRKGFHAVYSTRETLSNSHDLGPGVDVRGVGYIVVEPSIHPDGHEYTWESRGIAPLPEELRQHLRAAGQSAAPATSDQVGAFLAGHTAEADDANFHLSERVEWARQLLTEMGRNETCIRVLPNVLRDAGAGLYSAQRGVGALRDLLLNAEGPDDFRPEFEGMLPRALGMALADHDGYEDVFSATPVLSKVRAAAHSRLVSAPALLVYMLGRVLAELPPDVMLPSVVGSRASLNLGGALVGPPGSGKTATVEVSRELLGQAGEEQRFIERTLGSGEGLAQTFLEFQKGQGNVLIQYPHRLMTVDEIDTLGASQNRSGATVAPALRTALTGGALGQENAKAENRRFVPGGSYRLVVMAAVQPTRSGSLLDDADAGTPQRFVWVRTTDPTIPDEGEGDVAWPGSLDWSLPDGLVSGAVIDYPESIKQEVRAAARRKARGGGNELEGHLNLTRLKVSAALALLHGQIEITEEWWALAGIIVDESLAVQRECKAALAEATARERRNLGRLDAARAEGAAEVRSERHMQAAKAIYRTVRKHADGEKGGDGGKQKHGPAEGCTSTCVTRALRNYNDREVVRAAAVGEAVAQDWIEQDAGERLHPGGSQPA</sequence>
<proteinExistence type="predicted"/>
<dbReference type="Pfam" id="PF09250">
    <property type="entry name" value="Prim-Pol"/>
    <property type="match status" value="1"/>
</dbReference>
<feature type="compositionally biased region" description="Basic and acidic residues" evidence="1">
    <location>
        <begin position="631"/>
        <end position="642"/>
    </location>
</feature>
<protein>
    <recommendedName>
        <fullName evidence="2">DNA primase/polymerase bifunctional N-terminal domain-containing protein</fullName>
    </recommendedName>
</protein>
<feature type="domain" description="DNA primase/polymerase bifunctional N-terminal" evidence="2">
    <location>
        <begin position="19"/>
        <end position="156"/>
    </location>
</feature>
<organism evidence="3 4">
    <name type="scientific">Micrococcus cohnii</name>
    <dbReference type="NCBI Taxonomy" id="993416"/>
    <lineage>
        <taxon>Bacteria</taxon>
        <taxon>Bacillati</taxon>
        <taxon>Actinomycetota</taxon>
        <taxon>Actinomycetes</taxon>
        <taxon>Micrococcales</taxon>
        <taxon>Micrococcaceae</taxon>
        <taxon>Micrococcus</taxon>
    </lineage>
</organism>
<dbReference type="EMBL" id="JACHNA010000001">
    <property type="protein sequence ID" value="MBB4734883.1"/>
    <property type="molecule type" value="Genomic_DNA"/>
</dbReference>
<dbReference type="SUPFAM" id="SSF56747">
    <property type="entry name" value="Prim-pol domain"/>
    <property type="match status" value="1"/>
</dbReference>
<keyword evidence="4" id="KW-1185">Reference proteome</keyword>
<evidence type="ECO:0000256" key="1">
    <source>
        <dbReference type="SAM" id="MobiDB-lite"/>
    </source>
</evidence>
<name>A0A7W7M2H3_9MICC</name>
<dbReference type="AlphaFoldDB" id="A0A7W7M2H3"/>
<dbReference type="SMART" id="SM00943">
    <property type="entry name" value="Prim-Pol"/>
    <property type="match status" value="1"/>
</dbReference>
<evidence type="ECO:0000313" key="4">
    <source>
        <dbReference type="Proteomes" id="UP000540191"/>
    </source>
</evidence>
<accession>A0A7W7M2H3</accession>
<dbReference type="InterPro" id="IPR027417">
    <property type="entry name" value="P-loop_NTPase"/>
</dbReference>
<evidence type="ECO:0000259" key="2">
    <source>
        <dbReference type="SMART" id="SM00943"/>
    </source>
</evidence>